<dbReference type="STRING" id="212818.A0A0D1Y057"/>
<dbReference type="SUPFAM" id="SSF50129">
    <property type="entry name" value="GroES-like"/>
    <property type="match status" value="1"/>
</dbReference>
<dbReference type="EMBL" id="KN847522">
    <property type="protein sequence ID" value="KIV93891.1"/>
    <property type="molecule type" value="Genomic_DNA"/>
</dbReference>
<dbReference type="RefSeq" id="XP_016225465.1">
    <property type="nucleotide sequence ID" value="XM_016369677.1"/>
</dbReference>
<dbReference type="CDD" id="cd05286">
    <property type="entry name" value="QOR2"/>
    <property type="match status" value="1"/>
</dbReference>
<dbReference type="InterPro" id="IPR002364">
    <property type="entry name" value="Quin_OxRdtase/zeta-crystal_CS"/>
</dbReference>
<dbReference type="InterPro" id="IPR013149">
    <property type="entry name" value="ADH-like_C"/>
</dbReference>
<feature type="domain" description="Enoyl reductase (ER)" evidence="5">
    <location>
        <begin position="88"/>
        <end position="404"/>
    </location>
</feature>
<dbReference type="OMA" id="VDMSYSR"/>
<evidence type="ECO:0000256" key="2">
    <source>
        <dbReference type="ARBA" id="ARBA00023002"/>
    </source>
</evidence>
<dbReference type="InterPro" id="IPR011032">
    <property type="entry name" value="GroES-like_sf"/>
</dbReference>
<dbReference type="InterPro" id="IPR036291">
    <property type="entry name" value="NAD(P)-bd_dom_sf"/>
</dbReference>
<dbReference type="InterPro" id="IPR047618">
    <property type="entry name" value="QOR-like"/>
</dbReference>
<dbReference type="PANTHER" id="PTHR48106:SF13">
    <property type="entry name" value="QUINONE OXIDOREDUCTASE-RELATED"/>
    <property type="match status" value="1"/>
</dbReference>
<evidence type="ECO:0000256" key="3">
    <source>
        <dbReference type="ARBA" id="ARBA00043088"/>
    </source>
</evidence>
<dbReference type="GO" id="GO:0070402">
    <property type="term" value="F:NADPH binding"/>
    <property type="evidence" value="ECO:0007669"/>
    <property type="project" value="TreeGrafter"/>
</dbReference>
<dbReference type="GO" id="GO:0008270">
    <property type="term" value="F:zinc ion binding"/>
    <property type="evidence" value="ECO:0007669"/>
    <property type="project" value="InterPro"/>
</dbReference>
<dbReference type="FunFam" id="3.40.50.720:FF:000053">
    <property type="entry name" value="Quinone oxidoreductase 1"/>
    <property type="match status" value="1"/>
</dbReference>
<reference evidence="6 7" key="1">
    <citation type="submission" date="2015-01" db="EMBL/GenBank/DDBJ databases">
        <title>The Genome Sequence of Exophiala mesophila CBS40295.</title>
        <authorList>
            <consortium name="The Broad Institute Genomics Platform"/>
            <person name="Cuomo C."/>
            <person name="de Hoog S."/>
            <person name="Gorbushina A."/>
            <person name="Stielow B."/>
            <person name="Teixiera M."/>
            <person name="Abouelleil A."/>
            <person name="Chapman S.B."/>
            <person name="Priest M."/>
            <person name="Young S.K."/>
            <person name="Wortman J."/>
            <person name="Nusbaum C."/>
            <person name="Birren B."/>
        </authorList>
    </citation>
    <scope>NUCLEOTIDE SEQUENCE [LARGE SCALE GENOMIC DNA]</scope>
    <source>
        <strain evidence="6 7">CBS 40295</strain>
    </source>
</reference>
<evidence type="ECO:0000313" key="7">
    <source>
        <dbReference type="Proteomes" id="UP000054302"/>
    </source>
</evidence>
<dbReference type="VEuPathDB" id="FungiDB:PV10_05070"/>
<keyword evidence="7" id="KW-1185">Reference proteome</keyword>
<dbReference type="AlphaFoldDB" id="A0A0D1Y057"/>
<protein>
    <recommendedName>
        <fullName evidence="4">Probable quinone oxidoreductase</fullName>
    </recommendedName>
    <alternativeName>
        <fullName evidence="3">NADPH:quinone reductase</fullName>
    </alternativeName>
</protein>
<dbReference type="Pfam" id="PF00107">
    <property type="entry name" value="ADH_zinc_N"/>
    <property type="match status" value="1"/>
</dbReference>
<evidence type="ECO:0000313" key="6">
    <source>
        <dbReference type="EMBL" id="KIV93891.1"/>
    </source>
</evidence>
<dbReference type="GO" id="GO:0005829">
    <property type="term" value="C:cytosol"/>
    <property type="evidence" value="ECO:0007669"/>
    <property type="project" value="TreeGrafter"/>
</dbReference>
<dbReference type="Pfam" id="PF08240">
    <property type="entry name" value="ADH_N"/>
    <property type="match status" value="1"/>
</dbReference>
<dbReference type="PROSITE" id="PS01162">
    <property type="entry name" value="QOR_ZETA_CRYSTAL"/>
    <property type="match status" value="1"/>
</dbReference>
<dbReference type="PANTHER" id="PTHR48106">
    <property type="entry name" value="QUINONE OXIDOREDUCTASE PIG3-RELATED"/>
    <property type="match status" value="1"/>
</dbReference>
<dbReference type="GO" id="GO:0003960">
    <property type="term" value="F:quinone reductase (NADPH) activity"/>
    <property type="evidence" value="ECO:0007669"/>
    <property type="project" value="InterPro"/>
</dbReference>
<organism evidence="6 7">
    <name type="scientific">Exophiala mesophila</name>
    <name type="common">Black yeast-like fungus</name>
    <dbReference type="NCBI Taxonomy" id="212818"/>
    <lineage>
        <taxon>Eukaryota</taxon>
        <taxon>Fungi</taxon>
        <taxon>Dikarya</taxon>
        <taxon>Ascomycota</taxon>
        <taxon>Pezizomycotina</taxon>
        <taxon>Eurotiomycetes</taxon>
        <taxon>Chaetothyriomycetidae</taxon>
        <taxon>Chaetothyriales</taxon>
        <taxon>Herpotrichiellaceae</taxon>
        <taxon>Exophiala</taxon>
    </lineage>
</organism>
<dbReference type="HOGENOM" id="CLU_026673_3_1_1"/>
<dbReference type="SMART" id="SM00829">
    <property type="entry name" value="PKS_ER"/>
    <property type="match status" value="1"/>
</dbReference>
<evidence type="ECO:0000259" key="5">
    <source>
        <dbReference type="SMART" id="SM00829"/>
    </source>
</evidence>
<dbReference type="Gene3D" id="3.90.180.10">
    <property type="entry name" value="Medium-chain alcohol dehydrogenases, catalytic domain"/>
    <property type="match status" value="1"/>
</dbReference>
<dbReference type="Proteomes" id="UP000054302">
    <property type="component" value="Unassembled WGS sequence"/>
</dbReference>
<dbReference type="InterPro" id="IPR013154">
    <property type="entry name" value="ADH-like_N"/>
</dbReference>
<gene>
    <name evidence="6" type="ORF">PV10_05070</name>
</gene>
<dbReference type="GO" id="GO:0035925">
    <property type="term" value="F:mRNA 3'-UTR AU-rich region binding"/>
    <property type="evidence" value="ECO:0007669"/>
    <property type="project" value="TreeGrafter"/>
</dbReference>
<dbReference type="SUPFAM" id="SSF51735">
    <property type="entry name" value="NAD(P)-binding Rossmann-fold domains"/>
    <property type="match status" value="1"/>
</dbReference>
<dbReference type="GeneID" id="27322915"/>
<dbReference type="Gene3D" id="3.40.50.720">
    <property type="entry name" value="NAD(P)-binding Rossmann-like Domain"/>
    <property type="match status" value="1"/>
</dbReference>
<accession>A0A0D1Y057</accession>
<proteinExistence type="predicted"/>
<evidence type="ECO:0000256" key="4">
    <source>
        <dbReference type="ARBA" id="ARBA00070796"/>
    </source>
</evidence>
<keyword evidence="1" id="KW-0521">NADP</keyword>
<keyword evidence="2" id="KW-0560">Oxidoreductase</keyword>
<dbReference type="OrthoDB" id="48317at2759"/>
<name>A0A0D1Y057_EXOME</name>
<evidence type="ECO:0000256" key="1">
    <source>
        <dbReference type="ARBA" id="ARBA00022857"/>
    </source>
</evidence>
<dbReference type="InterPro" id="IPR020843">
    <property type="entry name" value="ER"/>
</dbReference>
<sequence>MSHLRTASSRFVGAIVNNGIFPASTANRLATALLNTTSSKPFLTCSYSTSFRARRPASALHPNPLKSFARMASSVPSTQRAILVPENGSADVLTYVENHPVPTLSDGQVLVKNTYSGVNFIDTYFRTGLYPAPGGLPLVIGQEAAGTIAKVPVDNPLNFKVGERVVWIAGKGYAEYTAVNADRVIRIPDGVSDEKAVGGFLMGLTALSLIKEAYPVKSGDTILVHAAAGGMGLLLLQLLKAIPNVTIIATAGGPEKCQLAKETGATHVIDYKASSGPTWVEQVLKLTDGKGVDATFDGVGKDTYEGSLEVAKRKSKVVYYGNASGAIPPFNIARLAAKNVSIMRSTLMNYIVTREELEYYANDLLDLIKNGKLNIRIHKIYDLKDAATAHKDLEGRKTTGKLLLKL</sequence>